<protein>
    <submittedName>
        <fullName evidence="1">Polyprotein</fullName>
    </submittedName>
</protein>
<accession>A0A5A7SUU4</accession>
<dbReference type="EMBL" id="SSTD01015655">
    <property type="protein sequence ID" value="TYK02342.1"/>
    <property type="molecule type" value="Genomic_DNA"/>
</dbReference>
<dbReference type="Proteomes" id="UP000321393">
    <property type="component" value="Unassembled WGS sequence"/>
</dbReference>
<reference evidence="3 4" key="1">
    <citation type="submission" date="2019-08" db="EMBL/GenBank/DDBJ databases">
        <title>Draft genome sequences of two oriental melons (Cucumis melo L. var makuwa).</title>
        <authorList>
            <person name="Kwon S.-Y."/>
        </authorList>
    </citation>
    <scope>NUCLEOTIDE SEQUENCE [LARGE SCALE GENOMIC DNA]</scope>
    <source>
        <strain evidence="4">cv. Chang Bougi</strain>
        <strain evidence="3">cv. SW 3</strain>
        <tissue evidence="1">Leaf</tissue>
    </source>
</reference>
<dbReference type="AlphaFoldDB" id="A0A5A7SUU4"/>
<evidence type="ECO:0000313" key="1">
    <source>
        <dbReference type="EMBL" id="KAA0035002.1"/>
    </source>
</evidence>
<gene>
    <name evidence="2" type="ORF">E5676_scaffold155G00340</name>
    <name evidence="1" type="ORF">E6C27_scaffold57G00430</name>
</gene>
<name>A0A5A7SUU4_CUCMM</name>
<evidence type="ECO:0000313" key="4">
    <source>
        <dbReference type="Proteomes" id="UP000321947"/>
    </source>
</evidence>
<evidence type="ECO:0000313" key="3">
    <source>
        <dbReference type="Proteomes" id="UP000321393"/>
    </source>
</evidence>
<sequence>MFDQKELNFRQRHWMELIKDFDCTIVYHTSKANVVADVLSRKSFDIESGGRIALLQELRDYKSTMSSGSVGSFVARFQVKPIIEEEIVRTQFEDPTLRRLIEEIRCKKRSNFAFRNDCTLPRDHKDPKGSLQVAKYEMGDSRVCGQVFDLLTSQTTMPKVYAIKGGLIGKYDAMNCRLWAHFTSKWRHNPCVSRMSHTCCVFWYGMLVACCGMCVSIGRCIMRTGIDGNLLNVLRPLRIAVTWQECGKRLSLGKVARDIKHQTCCLDFLMCP</sequence>
<dbReference type="Proteomes" id="UP000321947">
    <property type="component" value="Unassembled WGS sequence"/>
</dbReference>
<comment type="caution">
    <text evidence="1">The sequence shown here is derived from an EMBL/GenBank/DDBJ whole genome shotgun (WGS) entry which is preliminary data.</text>
</comment>
<dbReference type="EMBL" id="SSTE01020204">
    <property type="protein sequence ID" value="KAA0035002.1"/>
    <property type="molecule type" value="Genomic_DNA"/>
</dbReference>
<dbReference type="OrthoDB" id="1739568at2759"/>
<evidence type="ECO:0000313" key="2">
    <source>
        <dbReference type="EMBL" id="TYK02342.1"/>
    </source>
</evidence>
<proteinExistence type="predicted"/>
<organism evidence="1 3">
    <name type="scientific">Cucumis melo var. makuwa</name>
    <name type="common">Oriental melon</name>
    <dbReference type="NCBI Taxonomy" id="1194695"/>
    <lineage>
        <taxon>Eukaryota</taxon>
        <taxon>Viridiplantae</taxon>
        <taxon>Streptophyta</taxon>
        <taxon>Embryophyta</taxon>
        <taxon>Tracheophyta</taxon>
        <taxon>Spermatophyta</taxon>
        <taxon>Magnoliopsida</taxon>
        <taxon>eudicotyledons</taxon>
        <taxon>Gunneridae</taxon>
        <taxon>Pentapetalae</taxon>
        <taxon>rosids</taxon>
        <taxon>fabids</taxon>
        <taxon>Cucurbitales</taxon>
        <taxon>Cucurbitaceae</taxon>
        <taxon>Benincaseae</taxon>
        <taxon>Cucumis</taxon>
    </lineage>
</organism>